<protein>
    <submittedName>
        <fullName evidence="1">Uncharacterized protein</fullName>
    </submittedName>
</protein>
<evidence type="ECO:0000313" key="1">
    <source>
        <dbReference type="EMBL" id="TQV81377.1"/>
    </source>
</evidence>
<organism evidence="1 2">
    <name type="scientific">Exilibacterium tricleocarpae</name>
    <dbReference type="NCBI Taxonomy" id="2591008"/>
    <lineage>
        <taxon>Bacteria</taxon>
        <taxon>Pseudomonadati</taxon>
        <taxon>Pseudomonadota</taxon>
        <taxon>Gammaproteobacteria</taxon>
        <taxon>Cellvibrionales</taxon>
        <taxon>Cellvibrionaceae</taxon>
        <taxon>Exilibacterium</taxon>
    </lineage>
</organism>
<reference evidence="1 2" key="1">
    <citation type="submission" date="2019-06" db="EMBL/GenBank/DDBJ databases">
        <title>Whole genome sequence for Cellvibrionaceae sp. R142.</title>
        <authorList>
            <person name="Wang G."/>
        </authorList>
    </citation>
    <scope>NUCLEOTIDE SEQUENCE [LARGE SCALE GENOMIC DNA]</scope>
    <source>
        <strain evidence="1 2">R142</strain>
    </source>
</reference>
<dbReference type="NCBIfam" id="TIGR01443">
    <property type="entry name" value="intein_Cterm"/>
    <property type="match status" value="1"/>
</dbReference>
<name>A0A545TVY1_9GAMM</name>
<sequence length="18" mass="2181">MLFCFCVYCITTPFAHHF</sequence>
<dbReference type="AlphaFoldDB" id="A0A545TVY1"/>
<accession>A0A545TVY1</accession>
<keyword evidence="2" id="KW-1185">Reference proteome</keyword>
<evidence type="ECO:0000313" key="2">
    <source>
        <dbReference type="Proteomes" id="UP000319732"/>
    </source>
</evidence>
<comment type="caution">
    <text evidence="1">The sequence shown here is derived from an EMBL/GenBank/DDBJ whole genome shotgun (WGS) entry which is preliminary data.</text>
</comment>
<dbReference type="InterPro" id="IPR030934">
    <property type="entry name" value="Intein_C"/>
</dbReference>
<dbReference type="Proteomes" id="UP000319732">
    <property type="component" value="Unassembled WGS sequence"/>
</dbReference>
<proteinExistence type="predicted"/>
<gene>
    <name evidence="1" type="ORF">FKG94_08510</name>
</gene>
<dbReference type="EMBL" id="VHSG01000008">
    <property type="protein sequence ID" value="TQV81377.1"/>
    <property type="molecule type" value="Genomic_DNA"/>
</dbReference>